<dbReference type="SUPFAM" id="SSF53681">
    <property type="entry name" value="Aspartate/glutamate racemase"/>
    <property type="match status" value="2"/>
</dbReference>
<dbReference type="HAMAP" id="MF_00258">
    <property type="entry name" value="Glu_racemase"/>
    <property type="match status" value="1"/>
</dbReference>
<dbReference type="PROSITE" id="PS00923">
    <property type="entry name" value="ASP_GLU_RACEMASE_1"/>
    <property type="match status" value="1"/>
</dbReference>
<accession>A0A1F8GYK0</accession>
<dbReference type="EMBL" id="MGKP01000003">
    <property type="protein sequence ID" value="OGN29716.1"/>
    <property type="molecule type" value="Genomic_DNA"/>
</dbReference>
<dbReference type="Gene3D" id="3.40.50.1860">
    <property type="match status" value="2"/>
</dbReference>
<dbReference type="GO" id="GO:0008881">
    <property type="term" value="F:glutamate racemase activity"/>
    <property type="evidence" value="ECO:0007669"/>
    <property type="project" value="UniProtKB-UniRule"/>
</dbReference>
<dbReference type="InterPro" id="IPR001920">
    <property type="entry name" value="Asp/Glu_race"/>
</dbReference>
<dbReference type="InterPro" id="IPR004391">
    <property type="entry name" value="Glu_race"/>
</dbReference>
<feature type="active site" description="Proton donor/acceptor" evidence="7">
    <location>
        <position position="185"/>
    </location>
</feature>
<evidence type="ECO:0000313" key="8">
    <source>
        <dbReference type="EMBL" id="OGN29716.1"/>
    </source>
</evidence>
<evidence type="ECO:0000256" key="7">
    <source>
        <dbReference type="HAMAP-Rule" id="MF_00258"/>
    </source>
</evidence>
<gene>
    <name evidence="7" type="primary">murI</name>
    <name evidence="8" type="ORF">A3A33_04465</name>
</gene>
<sequence length="274" mass="30995">MRIGIFDSGLGGLFLAKAIIKRLPKYDYLYLGDTKRLPYGNRSQETVYEFTRECVDFLFKNDCQLVILACNTASAEALRKLQQEWLPKHYSDRRILGVIVPALEALTSQEKAERIGVLATQSTIDSHVYDQELKKLIPSARIVEQAAPLLVPLVEFGGMQWMEPILWSYLKPLVDAGVDTIVLGCTHYAILKEIIARLVGPNIRVLSQDDVVPNRLASYLVRHPEIESILSKKSERTFLVTDSTPHFEKLAREWFGDSIKLAMTSIDSNNENKS</sequence>
<dbReference type="EC" id="5.1.1.3" evidence="2 7"/>
<keyword evidence="3 7" id="KW-0133">Cell shape</keyword>
<feature type="binding site" evidence="7">
    <location>
        <begin position="71"/>
        <end position="72"/>
    </location>
    <ligand>
        <name>substrate</name>
    </ligand>
</feature>
<evidence type="ECO:0000256" key="4">
    <source>
        <dbReference type="ARBA" id="ARBA00022984"/>
    </source>
</evidence>
<evidence type="ECO:0000256" key="2">
    <source>
        <dbReference type="ARBA" id="ARBA00013090"/>
    </source>
</evidence>
<feature type="binding site" evidence="7">
    <location>
        <begin position="186"/>
        <end position="187"/>
    </location>
    <ligand>
        <name>substrate</name>
    </ligand>
</feature>
<keyword evidence="6 7" id="KW-0961">Cell wall biogenesis/degradation</keyword>
<comment type="pathway">
    <text evidence="7">Cell wall biogenesis; peptidoglycan biosynthesis.</text>
</comment>
<dbReference type="Proteomes" id="UP000179047">
    <property type="component" value="Unassembled WGS sequence"/>
</dbReference>
<dbReference type="UniPathway" id="UPA00219"/>
<dbReference type="AlphaFoldDB" id="A0A1F8GYK0"/>
<dbReference type="GO" id="GO:0008360">
    <property type="term" value="P:regulation of cell shape"/>
    <property type="evidence" value="ECO:0007669"/>
    <property type="project" value="UniProtKB-KW"/>
</dbReference>
<keyword evidence="4 7" id="KW-0573">Peptidoglycan synthesis</keyword>
<proteinExistence type="inferred from homology"/>
<evidence type="ECO:0000256" key="6">
    <source>
        <dbReference type="ARBA" id="ARBA00023316"/>
    </source>
</evidence>
<reference evidence="8 9" key="1">
    <citation type="journal article" date="2016" name="Nat. Commun.">
        <title>Thousands of microbial genomes shed light on interconnected biogeochemical processes in an aquifer system.</title>
        <authorList>
            <person name="Anantharaman K."/>
            <person name="Brown C.T."/>
            <person name="Hug L.A."/>
            <person name="Sharon I."/>
            <person name="Castelle C.J."/>
            <person name="Probst A.J."/>
            <person name="Thomas B.C."/>
            <person name="Singh A."/>
            <person name="Wilkins M.J."/>
            <person name="Karaoz U."/>
            <person name="Brodie E.L."/>
            <person name="Williams K.H."/>
            <person name="Hubbard S.S."/>
            <person name="Banfield J.F."/>
        </authorList>
    </citation>
    <scope>NUCLEOTIDE SEQUENCE [LARGE SCALE GENOMIC DNA]</scope>
</reference>
<evidence type="ECO:0000256" key="1">
    <source>
        <dbReference type="ARBA" id="ARBA00001602"/>
    </source>
</evidence>
<evidence type="ECO:0000313" key="9">
    <source>
        <dbReference type="Proteomes" id="UP000179047"/>
    </source>
</evidence>
<dbReference type="PANTHER" id="PTHR21198">
    <property type="entry name" value="GLUTAMATE RACEMASE"/>
    <property type="match status" value="1"/>
</dbReference>
<dbReference type="InterPro" id="IPR015942">
    <property type="entry name" value="Asp/Glu/hydantoin_racemase"/>
</dbReference>
<dbReference type="STRING" id="1802701.A3A33_04465"/>
<evidence type="ECO:0000256" key="3">
    <source>
        <dbReference type="ARBA" id="ARBA00022960"/>
    </source>
</evidence>
<feature type="active site" description="Proton donor/acceptor" evidence="7">
    <location>
        <position position="70"/>
    </location>
</feature>
<name>A0A1F8GYK0_9BACT</name>
<dbReference type="NCBIfam" id="TIGR00067">
    <property type="entry name" value="glut_race"/>
    <property type="match status" value="1"/>
</dbReference>
<comment type="function">
    <text evidence="7">Provides the (R)-glutamate required for cell wall biosynthesis.</text>
</comment>
<comment type="caution">
    <text evidence="8">The sequence shown here is derived from an EMBL/GenBank/DDBJ whole genome shotgun (WGS) entry which is preliminary data.</text>
</comment>
<comment type="similarity">
    <text evidence="7">Belongs to the aspartate/glutamate racemases family.</text>
</comment>
<protein>
    <recommendedName>
        <fullName evidence="2 7">Glutamate racemase</fullName>
        <ecNumber evidence="2 7">5.1.1.3</ecNumber>
    </recommendedName>
</protein>
<dbReference type="GO" id="GO:0009252">
    <property type="term" value="P:peptidoglycan biosynthetic process"/>
    <property type="evidence" value="ECO:0007669"/>
    <property type="project" value="UniProtKB-UniRule"/>
</dbReference>
<comment type="catalytic activity">
    <reaction evidence="1 7">
        <text>L-glutamate = D-glutamate</text>
        <dbReference type="Rhea" id="RHEA:12813"/>
        <dbReference type="ChEBI" id="CHEBI:29985"/>
        <dbReference type="ChEBI" id="CHEBI:29986"/>
        <dbReference type="EC" id="5.1.1.3"/>
    </reaction>
</comment>
<keyword evidence="5 7" id="KW-0413">Isomerase</keyword>
<evidence type="ECO:0000256" key="5">
    <source>
        <dbReference type="ARBA" id="ARBA00023235"/>
    </source>
</evidence>
<dbReference type="GO" id="GO:0071555">
    <property type="term" value="P:cell wall organization"/>
    <property type="evidence" value="ECO:0007669"/>
    <property type="project" value="UniProtKB-KW"/>
</dbReference>
<feature type="binding site" evidence="7">
    <location>
        <begin position="7"/>
        <end position="8"/>
    </location>
    <ligand>
        <name>substrate</name>
    </ligand>
</feature>
<dbReference type="PANTHER" id="PTHR21198:SF2">
    <property type="entry name" value="GLUTAMATE RACEMASE"/>
    <property type="match status" value="1"/>
</dbReference>
<organism evidence="8 9">
    <name type="scientific">Candidatus Yanofskybacteria bacterium RIFCSPLOWO2_01_FULL_49_25</name>
    <dbReference type="NCBI Taxonomy" id="1802701"/>
    <lineage>
        <taxon>Bacteria</taxon>
        <taxon>Candidatus Yanofskyibacteriota</taxon>
    </lineage>
</organism>
<dbReference type="InterPro" id="IPR018187">
    <property type="entry name" value="Asp/Glu_racemase_AS_1"/>
</dbReference>
<dbReference type="Pfam" id="PF01177">
    <property type="entry name" value="Asp_Glu_race"/>
    <property type="match status" value="1"/>
</dbReference>
<feature type="binding site" evidence="7">
    <location>
        <begin position="39"/>
        <end position="40"/>
    </location>
    <ligand>
        <name>substrate</name>
    </ligand>
</feature>